<evidence type="ECO:0000313" key="3">
    <source>
        <dbReference type="Proteomes" id="UP000729402"/>
    </source>
</evidence>
<feature type="compositionally biased region" description="Basic and acidic residues" evidence="1">
    <location>
        <begin position="198"/>
        <end position="208"/>
    </location>
</feature>
<comment type="caution">
    <text evidence="2">The sequence shown here is derived from an EMBL/GenBank/DDBJ whole genome shotgun (WGS) entry which is preliminary data.</text>
</comment>
<dbReference type="Proteomes" id="UP000729402">
    <property type="component" value="Unassembled WGS sequence"/>
</dbReference>
<dbReference type="EMBL" id="JAAALK010000283">
    <property type="protein sequence ID" value="KAG8075005.1"/>
    <property type="molecule type" value="Genomic_DNA"/>
</dbReference>
<name>A0A8J5SHS2_ZIZPA</name>
<proteinExistence type="predicted"/>
<dbReference type="PANTHER" id="PTHR47911:SF1">
    <property type="entry name" value="OS06G0664400 PROTEIN"/>
    <property type="match status" value="1"/>
</dbReference>
<feature type="compositionally biased region" description="Basic and acidic residues" evidence="1">
    <location>
        <begin position="168"/>
        <end position="184"/>
    </location>
</feature>
<dbReference type="AlphaFoldDB" id="A0A8J5SHS2"/>
<keyword evidence="3" id="KW-1185">Reference proteome</keyword>
<reference evidence="2" key="1">
    <citation type="journal article" date="2021" name="bioRxiv">
        <title>Whole Genome Assembly and Annotation of Northern Wild Rice, Zizania palustris L., Supports a Whole Genome Duplication in the Zizania Genus.</title>
        <authorList>
            <person name="Haas M."/>
            <person name="Kono T."/>
            <person name="Macchietto M."/>
            <person name="Millas R."/>
            <person name="McGilp L."/>
            <person name="Shao M."/>
            <person name="Duquette J."/>
            <person name="Hirsch C.N."/>
            <person name="Kimball J."/>
        </authorList>
    </citation>
    <scope>NUCLEOTIDE SEQUENCE</scope>
    <source>
        <tissue evidence="2">Fresh leaf tissue</tissue>
    </source>
</reference>
<organism evidence="2 3">
    <name type="scientific">Zizania palustris</name>
    <name type="common">Northern wild rice</name>
    <dbReference type="NCBI Taxonomy" id="103762"/>
    <lineage>
        <taxon>Eukaryota</taxon>
        <taxon>Viridiplantae</taxon>
        <taxon>Streptophyta</taxon>
        <taxon>Embryophyta</taxon>
        <taxon>Tracheophyta</taxon>
        <taxon>Spermatophyta</taxon>
        <taxon>Magnoliopsida</taxon>
        <taxon>Liliopsida</taxon>
        <taxon>Poales</taxon>
        <taxon>Poaceae</taxon>
        <taxon>BOP clade</taxon>
        <taxon>Oryzoideae</taxon>
        <taxon>Oryzeae</taxon>
        <taxon>Zizaniinae</taxon>
        <taxon>Zizania</taxon>
    </lineage>
</organism>
<feature type="compositionally biased region" description="Gly residues" evidence="1">
    <location>
        <begin position="30"/>
        <end position="41"/>
    </location>
</feature>
<evidence type="ECO:0000256" key="1">
    <source>
        <dbReference type="SAM" id="MobiDB-lite"/>
    </source>
</evidence>
<accession>A0A8J5SHS2</accession>
<dbReference type="PANTHER" id="PTHR47911">
    <property type="entry name" value="HYDROXYPROLINE-RICH GLYCOPROTEIN-LIKE"/>
    <property type="match status" value="1"/>
</dbReference>
<evidence type="ECO:0000313" key="2">
    <source>
        <dbReference type="EMBL" id="KAG8075005.1"/>
    </source>
</evidence>
<sequence>MRGIGAAAAAARRHAHLPSSYAAAFSSFSGIGGGAGRGSGRGLPPSAPTRAPGSPIPDDDGADPFSSPAPVGRGRGEAVIPTTPIIPSFSPLAGAGRGRGSPIPTPPPGEVAPKQPASTKRFDAPPPSGQEAPTAEASSSEPLPPPPRPLPSSGAGRGGPLKQQPVDRPQEDNRFIRRREEMKAKSASAPAPSGKPKLSTEDAVKRAMELLGGGDDGGRGGGGRGGRGGRGARGRGRGRGRGGRGPADEGDELGIYLGDNADGDRFEKRLGEERMKIFNQAFEEAADNALPDPMEDAYLDAAHTNNMIEFEPEYHVNFGNPDIEEKPPMSLEEMLQKVKPFIVAYEGIQNQEEWEEAEKDVLARAPHMKKLIDMYSGPDVVTAKQQEEELQRVANTLPENIPSSVKRFTDKTLLSLKVCFLTIDAPNSIHILGNNIHSIDWLILYGAIYAIQFLISELPVVMEKNIIHV</sequence>
<feature type="compositionally biased region" description="Gly residues" evidence="1">
    <location>
        <begin position="211"/>
        <end position="229"/>
    </location>
</feature>
<reference evidence="2" key="2">
    <citation type="submission" date="2021-02" db="EMBL/GenBank/DDBJ databases">
        <authorList>
            <person name="Kimball J.A."/>
            <person name="Haas M.W."/>
            <person name="Macchietto M."/>
            <person name="Kono T."/>
            <person name="Duquette J."/>
            <person name="Shao M."/>
        </authorList>
    </citation>
    <scope>NUCLEOTIDE SEQUENCE</scope>
    <source>
        <tissue evidence="2">Fresh leaf tissue</tissue>
    </source>
</reference>
<feature type="compositionally biased region" description="Low complexity" evidence="1">
    <location>
        <begin position="185"/>
        <end position="197"/>
    </location>
</feature>
<protein>
    <submittedName>
        <fullName evidence="2">Uncharacterized protein</fullName>
    </submittedName>
</protein>
<feature type="compositionally biased region" description="Low complexity" evidence="1">
    <location>
        <begin position="131"/>
        <end position="141"/>
    </location>
</feature>
<feature type="region of interest" description="Disordered" evidence="1">
    <location>
        <begin position="26"/>
        <end position="262"/>
    </location>
</feature>
<feature type="compositionally biased region" description="Basic residues" evidence="1">
    <location>
        <begin position="230"/>
        <end position="242"/>
    </location>
</feature>
<dbReference type="OrthoDB" id="1932806at2759"/>
<gene>
    <name evidence="2" type="ORF">GUJ93_ZPchr0006g43488</name>
</gene>